<dbReference type="Proteomes" id="UP000615760">
    <property type="component" value="Unassembled WGS sequence"/>
</dbReference>
<accession>A0ABQ1K2X9</accession>
<keyword evidence="2" id="KW-1185">Reference proteome</keyword>
<evidence type="ECO:0000313" key="2">
    <source>
        <dbReference type="Proteomes" id="UP000615760"/>
    </source>
</evidence>
<gene>
    <name evidence="1" type="ORF">GCM10007424_22880</name>
</gene>
<name>A0ABQ1K2X9_9FLAO</name>
<reference evidence="2" key="1">
    <citation type="journal article" date="2019" name="Int. J. Syst. Evol. Microbiol.">
        <title>The Global Catalogue of Microorganisms (GCM) 10K type strain sequencing project: providing services to taxonomists for standard genome sequencing and annotation.</title>
        <authorList>
            <consortium name="The Broad Institute Genomics Platform"/>
            <consortium name="The Broad Institute Genome Sequencing Center for Infectious Disease"/>
            <person name="Wu L."/>
            <person name="Ma J."/>
        </authorList>
    </citation>
    <scope>NUCLEOTIDE SEQUENCE [LARGE SCALE GENOMIC DNA]</scope>
    <source>
        <strain evidence="2">CGMCC 1.15461</strain>
    </source>
</reference>
<dbReference type="Pfam" id="PF20420">
    <property type="entry name" value="DUF6702"/>
    <property type="match status" value="1"/>
</dbReference>
<dbReference type="RefSeq" id="WP_188621434.1">
    <property type="nucleotide sequence ID" value="NZ_BMJE01000006.1"/>
</dbReference>
<evidence type="ECO:0000313" key="1">
    <source>
        <dbReference type="EMBL" id="GGB82284.1"/>
    </source>
</evidence>
<organism evidence="1 2">
    <name type="scientific">Flavobacterium suaedae</name>
    <dbReference type="NCBI Taxonomy" id="1767027"/>
    <lineage>
        <taxon>Bacteria</taxon>
        <taxon>Pseudomonadati</taxon>
        <taxon>Bacteroidota</taxon>
        <taxon>Flavobacteriia</taxon>
        <taxon>Flavobacteriales</taxon>
        <taxon>Flavobacteriaceae</taxon>
        <taxon>Flavobacterium</taxon>
    </lineage>
</organism>
<dbReference type="EMBL" id="BMJE01000006">
    <property type="protein sequence ID" value="GGB82284.1"/>
    <property type="molecule type" value="Genomic_DNA"/>
</dbReference>
<protein>
    <recommendedName>
        <fullName evidence="3">Peptidase E</fullName>
    </recommendedName>
</protein>
<proteinExistence type="predicted"/>
<evidence type="ECO:0008006" key="3">
    <source>
        <dbReference type="Google" id="ProtNLM"/>
    </source>
</evidence>
<sequence length="166" mass="19586">MKQIKSVIFLTLIAFTLMAAGMHKFYVAIFQMDFVPEKEVIQMTSRVFIDDLELAFEKKYGKKFYFGTKKEIPEAKKYLVDYFDKNIKITINEEQKAIKYLGREIEDDVLVCYYTIPAKKVESIEIENTTLFDAYREQQNMVHTNVNNTKKSLLLTYDKPKGKLEY</sequence>
<dbReference type="InterPro" id="IPR046525">
    <property type="entry name" value="DUF6702"/>
</dbReference>
<comment type="caution">
    <text evidence="1">The sequence shown here is derived from an EMBL/GenBank/DDBJ whole genome shotgun (WGS) entry which is preliminary data.</text>
</comment>